<reference evidence="8 9" key="1">
    <citation type="submission" date="2020-01" db="EMBL/GenBank/DDBJ databases">
        <title>Anaeroalcalibacter tamaniensis gen. nov., sp. nov., moderately halophilic strictly anaerobic fermenter bacterium from mud volcano of Taman peninsula.</title>
        <authorList>
            <person name="Frolova A."/>
            <person name="Merkel A.Y."/>
            <person name="Slobodkin A.I."/>
        </authorList>
    </citation>
    <scope>NUCLEOTIDE SEQUENCE [LARGE SCALE GENOMIC DNA]</scope>
    <source>
        <strain evidence="8 9">F-3ap</strain>
    </source>
</reference>
<feature type="binding site" evidence="4 6">
    <location>
        <position position="314"/>
    </location>
    <ligand>
        <name>substrate</name>
    </ligand>
</feature>
<dbReference type="HAMAP" id="MF_01201">
    <property type="entry name" value="Ala_racemase"/>
    <property type="match status" value="1"/>
</dbReference>
<dbReference type="FunFam" id="3.20.20.10:FF:000002">
    <property type="entry name" value="Alanine racemase"/>
    <property type="match status" value="1"/>
</dbReference>
<dbReference type="GO" id="GO:0005829">
    <property type="term" value="C:cytosol"/>
    <property type="evidence" value="ECO:0007669"/>
    <property type="project" value="TreeGrafter"/>
</dbReference>
<dbReference type="Gene3D" id="2.40.37.10">
    <property type="entry name" value="Lyase, Ornithine Decarboxylase, Chain A, domain 1"/>
    <property type="match status" value="1"/>
</dbReference>
<dbReference type="GO" id="GO:0030632">
    <property type="term" value="P:D-alanine biosynthetic process"/>
    <property type="evidence" value="ECO:0007669"/>
    <property type="project" value="UniProtKB-UniRule"/>
</dbReference>
<sequence>MNHHRVYAEINLDNIVHNLGQIKAHVRPGCKVMGVIKADGYGHGAMAVANVLMEEGVDYLGVAMIHEAVALRKYKVHLPILVLGYTVEEHLPDLVKYDIIQTVFTYGMAEKISRTAVSMNKKAVIHLKVDSGMGRIGFLPDASSLEEIKRIAALPNLVIEGIFTHFAKADARDKSFTLRQKEVFENFLQALEEEGVRIPLRHASNSAGAMEVEEAHYELVRTGIALYGLYPSEEVDSGVLDLKPALSLVSSVIFVKEVEAGTPISYGGDFVTSRRTKVATIPVGYGDGYARSLSSKGRVLIRGAYAPILGRVCMDQFMVDVTEIPGVVERDEAVLIGSRGGNSITVEEVAAHMQTINYEVVCQIGKRVPRVFLRQGKPLFSIDYF</sequence>
<comment type="cofactor">
    <cofactor evidence="1 4 5">
        <name>pyridoxal 5'-phosphate</name>
        <dbReference type="ChEBI" id="CHEBI:597326"/>
    </cofactor>
</comment>
<name>A0A7X5KP58_9FIRM</name>
<dbReference type="SUPFAM" id="SSF51419">
    <property type="entry name" value="PLP-binding barrel"/>
    <property type="match status" value="1"/>
</dbReference>
<feature type="modified residue" description="N6-(pyridoxal phosphate)lysine" evidence="4 5">
    <location>
        <position position="37"/>
    </location>
</feature>
<dbReference type="RefSeq" id="WP_162370306.1">
    <property type="nucleotide sequence ID" value="NZ_JAAEEH010000017.1"/>
</dbReference>
<dbReference type="UniPathway" id="UPA00042">
    <property type="reaction ID" value="UER00497"/>
</dbReference>
<dbReference type="GO" id="GO:0008784">
    <property type="term" value="F:alanine racemase activity"/>
    <property type="evidence" value="ECO:0007669"/>
    <property type="project" value="UniProtKB-UniRule"/>
</dbReference>
<keyword evidence="3 4" id="KW-0413">Isomerase</keyword>
<organism evidence="8 9">
    <name type="scientific">Anaerotalea alkaliphila</name>
    <dbReference type="NCBI Taxonomy" id="2662126"/>
    <lineage>
        <taxon>Bacteria</taxon>
        <taxon>Bacillati</taxon>
        <taxon>Bacillota</taxon>
        <taxon>Clostridia</taxon>
        <taxon>Eubacteriales</taxon>
        <taxon>Anaerotalea</taxon>
    </lineage>
</organism>
<dbReference type="InterPro" id="IPR020622">
    <property type="entry name" value="Ala_racemase_pyridoxalP-BS"/>
</dbReference>
<dbReference type="EC" id="5.1.1.1" evidence="4"/>
<dbReference type="PROSITE" id="PS00395">
    <property type="entry name" value="ALANINE_RACEMASE"/>
    <property type="match status" value="1"/>
</dbReference>
<evidence type="ECO:0000259" key="7">
    <source>
        <dbReference type="SMART" id="SM01005"/>
    </source>
</evidence>
<dbReference type="Pfam" id="PF00842">
    <property type="entry name" value="Ala_racemase_C"/>
    <property type="match status" value="1"/>
</dbReference>
<proteinExistence type="inferred from homology"/>
<dbReference type="GO" id="GO:0030170">
    <property type="term" value="F:pyridoxal phosphate binding"/>
    <property type="evidence" value="ECO:0007669"/>
    <property type="project" value="UniProtKB-UniRule"/>
</dbReference>
<dbReference type="SMART" id="SM01005">
    <property type="entry name" value="Ala_racemase_C"/>
    <property type="match status" value="1"/>
</dbReference>
<dbReference type="PRINTS" id="PR00992">
    <property type="entry name" value="ALARACEMASE"/>
</dbReference>
<comment type="similarity">
    <text evidence="4">Belongs to the alanine racemase family.</text>
</comment>
<dbReference type="InterPro" id="IPR011079">
    <property type="entry name" value="Ala_racemase_C"/>
</dbReference>
<protein>
    <recommendedName>
        <fullName evidence="4">Alanine racemase</fullName>
        <ecNumber evidence="4">5.1.1.1</ecNumber>
    </recommendedName>
</protein>
<dbReference type="InterPro" id="IPR000821">
    <property type="entry name" value="Ala_racemase"/>
</dbReference>
<accession>A0A7X5KP58</accession>
<evidence type="ECO:0000256" key="4">
    <source>
        <dbReference type="HAMAP-Rule" id="MF_01201"/>
    </source>
</evidence>
<dbReference type="InterPro" id="IPR001608">
    <property type="entry name" value="Ala_racemase_N"/>
</dbReference>
<comment type="pathway">
    <text evidence="4">Amino-acid biosynthesis; D-alanine biosynthesis; D-alanine from L-alanine: step 1/1.</text>
</comment>
<dbReference type="NCBIfam" id="TIGR00492">
    <property type="entry name" value="alr"/>
    <property type="match status" value="1"/>
</dbReference>
<feature type="domain" description="Alanine racemase C-terminal" evidence="7">
    <location>
        <begin position="245"/>
        <end position="373"/>
    </location>
</feature>
<gene>
    <name evidence="8" type="primary">alr</name>
    <name evidence="8" type="ORF">GXN74_07440</name>
</gene>
<dbReference type="Pfam" id="PF01168">
    <property type="entry name" value="Ala_racemase_N"/>
    <property type="match status" value="1"/>
</dbReference>
<keyword evidence="9" id="KW-1185">Reference proteome</keyword>
<feature type="binding site" evidence="4 6">
    <location>
        <position position="135"/>
    </location>
    <ligand>
        <name>substrate</name>
    </ligand>
</feature>
<evidence type="ECO:0000256" key="1">
    <source>
        <dbReference type="ARBA" id="ARBA00001933"/>
    </source>
</evidence>
<dbReference type="CDD" id="cd00430">
    <property type="entry name" value="PLPDE_III_AR"/>
    <property type="match status" value="1"/>
</dbReference>
<dbReference type="SUPFAM" id="SSF50621">
    <property type="entry name" value="Alanine racemase C-terminal domain-like"/>
    <property type="match status" value="1"/>
</dbReference>
<dbReference type="PANTHER" id="PTHR30511:SF0">
    <property type="entry name" value="ALANINE RACEMASE, CATABOLIC-RELATED"/>
    <property type="match status" value="1"/>
</dbReference>
<dbReference type="Gene3D" id="3.20.20.10">
    <property type="entry name" value="Alanine racemase"/>
    <property type="match status" value="1"/>
</dbReference>
<keyword evidence="2 4" id="KW-0663">Pyridoxal phosphate</keyword>
<evidence type="ECO:0000256" key="5">
    <source>
        <dbReference type="PIRSR" id="PIRSR600821-50"/>
    </source>
</evidence>
<dbReference type="EMBL" id="JAAEEH010000017">
    <property type="protein sequence ID" value="NDL67577.1"/>
    <property type="molecule type" value="Genomic_DNA"/>
</dbReference>
<dbReference type="PANTHER" id="PTHR30511">
    <property type="entry name" value="ALANINE RACEMASE"/>
    <property type="match status" value="1"/>
</dbReference>
<dbReference type="GO" id="GO:0009252">
    <property type="term" value="P:peptidoglycan biosynthetic process"/>
    <property type="evidence" value="ECO:0007669"/>
    <property type="project" value="TreeGrafter"/>
</dbReference>
<dbReference type="InterPro" id="IPR029066">
    <property type="entry name" value="PLP-binding_barrel"/>
</dbReference>
<dbReference type="AlphaFoldDB" id="A0A7X5KP58"/>
<evidence type="ECO:0000256" key="6">
    <source>
        <dbReference type="PIRSR" id="PIRSR600821-52"/>
    </source>
</evidence>
<evidence type="ECO:0000313" key="9">
    <source>
        <dbReference type="Proteomes" id="UP000461585"/>
    </source>
</evidence>
<comment type="caution">
    <text evidence="8">The sequence shown here is derived from an EMBL/GenBank/DDBJ whole genome shotgun (WGS) entry which is preliminary data.</text>
</comment>
<dbReference type="InterPro" id="IPR009006">
    <property type="entry name" value="Ala_racemase/Decarboxylase_C"/>
</dbReference>
<feature type="active site" description="Proton acceptor; specific for L-alanine" evidence="4">
    <location>
        <position position="266"/>
    </location>
</feature>
<dbReference type="Proteomes" id="UP000461585">
    <property type="component" value="Unassembled WGS sequence"/>
</dbReference>
<comment type="function">
    <text evidence="4">Catalyzes the interconversion of L-alanine and D-alanine. May also act on other amino acids.</text>
</comment>
<comment type="catalytic activity">
    <reaction evidence="4">
        <text>L-alanine = D-alanine</text>
        <dbReference type="Rhea" id="RHEA:20249"/>
        <dbReference type="ChEBI" id="CHEBI:57416"/>
        <dbReference type="ChEBI" id="CHEBI:57972"/>
        <dbReference type="EC" id="5.1.1.1"/>
    </reaction>
</comment>
<feature type="active site" description="Proton acceptor; specific for D-alanine" evidence="4">
    <location>
        <position position="37"/>
    </location>
</feature>
<evidence type="ECO:0000256" key="2">
    <source>
        <dbReference type="ARBA" id="ARBA00022898"/>
    </source>
</evidence>
<evidence type="ECO:0000256" key="3">
    <source>
        <dbReference type="ARBA" id="ARBA00023235"/>
    </source>
</evidence>
<evidence type="ECO:0000313" key="8">
    <source>
        <dbReference type="EMBL" id="NDL67577.1"/>
    </source>
</evidence>